<keyword evidence="3" id="KW-0206">Cytoskeleton</keyword>
<dbReference type="PROSITE" id="PS51460">
    <property type="entry name" value="GAR"/>
    <property type="match status" value="1"/>
</dbReference>
<feature type="region of interest" description="Disordered" evidence="5">
    <location>
        <begin position="569"/>
        <end position="705"/>
    </location>
</feature>
<evidence type="ECO:0000256" key="5">
    <source>
        <dbReference type="SAM" id="MobiDB-lite"/>
    </source>
</evidence>
<comment type="caution">
    <text evidence="8">The sequence shown here is derived from an EMBL/GenBank/DDBJ whole genome shotgun (WGS) entry which is preliminary data.</text>
</comment>
<dbReference type="InterPro" id="IPR036534">
    <property type="entry name" value="GAR_dom_sf"/>
</dbReference>
<proteinExistence type="inferred from homology"/>
<feature type="compositionally biased region" description="Basic and acidic residues" evidence="5">
    <location>
        <begin position="354"/>
        <end position="366"/>
    </location>
</feature>
<reference evidence="8 9" key="1">
    <citation type="submission" date="2024-02" db="EMBL/GenBank/DDBJ databases">
        <authorList>
            <person name="Daric V."/>
            <person name="Darras S."/>
        </authorList>
    </citation>
    <scope>NUCLEOTIDE SEQUENCE [LARGE SCALE GENOMIC DNA]</scope>
</reference>
<dbReference type="EMBL" id="CAWYQH010000130">
    <property type="protein sequence ID" value="CAK8692983.1"/>
    <property type="molecule type" value="Genomic_DNA"/>
</dbReference>
<feature type="compositionally biased region" description="Polar residues" evidence="5">
    <location>
        <begin position="308"/>
        <end position="334"/>
    </location>
</feature>
<feature type="compositionally biased region" description="Polar residues" evidence="5">
    <location>
        <begin position="505"/>
        <end position="520"/>
    </location>
</feature>
<dbReference type="SMART" id="SM00033">
    <property type="entry name" value="CH"/>
    <property type="match status" value="1"/>
</dbReference>
<dbReference type="Pfam" id="PF02187">
    <property type="entry name" value="GAS2"/>
    <property type="match status" value="1"/>
</dbReference>
<dbReference type="SUPFAM" id="SSF47576">
    <property type="entry name" value="Calponin-homology domain, CH-domain"/>
    <property type="match status" value="1"/>
</dbReference>
<accession>A0ABP0GNQ8</accession>
<sequence length="888" mass="99969">MTAAVNSNELLSTLVETDISGKRIISHAANQSVRPYSTNQEYLYAMREDLADWLKGLYAVEINVVNFFNMLETGTLLCQHANNITTCAEYIRKNNININHKRLTKVPSQFLAYNQGRYVRASSFFARDNIANFIGWCRNELQIPESVMFETNDLVLRHNEKNVILCLLEVARRGSKFGVPAPVLVQMEEDIDNEIELEKVAKERNEPPPRAPVKQKVTCDFKSLDEMVQYILGMCTCPSQFPMVKVSDGKYKVGDSANLIFMRILRQHVMVRVGGGWDTLEHYLNKHDPCRCQRHRTERTLTPRHSRTQSGPSPNLQPKTLNSSGNFGRSSTNKQLVNTARLARSTNNLLDITENNRLDKSPDRRRFSSKSRHSSSDTTSTDERPTPQRYTVASAKSPVKTPATSRRERLSLQPDVFNRLSRPKSTPPIQQKSSVQQDNLLVVQRSKKGSHQIQRSVTPSRLSLSQNNKKRGSSTDRSEIRSKSMVSLNNRLSKPKPGPIPAAGNTRTKQRTSVQPNLNKTHPLKTTPAKDNRLRSRSTGDQLESREVEILHALEKECISNQFSLQHERHTSLDSSIDSFDRSQRQSTDNEDSEVAQHMRGLLEPNTPRHPAGYSSLPRARKDKRESEQRSRIPTPVSFQKQSLSSRSIDINDEKTEKKPSRTGTTERVKIESVKTQSNSKPFMNGHGKPQQQQTADEFENDRQSKASLEAQLNRLLNPNALYSGDDHNRFSQKSRTSEHEMNFDPAPLHASGYSPNNEFLAQKSAFVPIENYERENGLSSAGISGPPLHNSRCTAVQTQPQAQNGAIGNPSYNSSPKRYDNNMNEQPSGFHGNMTIRSKTVSRLPSNILQSCGLAGSPCFDSGVEATPNGYPMTPNSGSNKREPQWV</sequence>
<feature type="region of interest" description="Disordered" evidence="5">
    <location>
        <begin position="294"/>
        <end position="334"/>
    </location>
</feature>
<dbReference type="Gene3D" id="3.30.920.20">
    <property type="entry name" value="Gas2-like domain"/>
    <property type="match status" value="1"/>
</dbReference>
<organism evidence="8 9">
    <name type="scientific">Clavelina lepadiformis</name>
    <name type="common">Light-bulb sea squirt</name>
    <name type="synonym">Ascidia lepadiformis</name>
    <dbReference type="NCBI Taxonomy" id="159417"/>
    <lineage>
        <taxon>Eukaryota</taxon>
        <taxon>Metazoa</taxon>
        <taxon>Chordata</taxon>
        <taxon>Tunicata</taxon>
        <taxon>Ascidiacea</taxon>
        <taxon>Aplousobranchia</taxon>
        <taxon>Clavelinidae</taxon>
        <taxon>Clavelina</taxon>
    </lineage>
</organism>
<dbReference type="InterPro" id="IPR003108">
    <property type="entry name" value="GAR_dom"/>
</dbReference>
<dbReference type="PROSITE" id="PS50021">
    <property type="entry name" value="CH"/>
    <property type="match status" value="1"/>
</dbReference>
<evidence type="ECO:0000256" key="1">
    <source>
        <dbReference type="ARBA" id="ARBA00004245"/>
    </source>
</evidence>
<keyword evidence="2" id="KW-0963">Cytoplasm</keyword>
<evidence type="ECO:0000256" key="2">
    <source>
        <dbReference type="ARBA" id="ARBA00022490"/>
    </source>
</evidence>
<evidence type="ECO:0000313" key="8">
    <source>
        <dbReference type="EMBL" id="CAK8692983.1"/>
    </source>
</evidence>
<evidence type="ECO:0000256" key="3">
    <source>
        <dbReference type="ARBA" id="ARBA00023212"/>
    </source>
</evidence>
<evidence type="ECO:0000259" key="6">
    <source>
        <dbReference type="PROSITE" id="PS50021"/>
    </source>
</evidence>
<dbReference type="Gene3D" id="1.10.418.10">
    <property type="entry name" value="Calponin-like domain"/>
    <property type="match status" value="1"/>
</dbReference>
<feature type="compositionally biased region" description="Polar residues" evidence="5">
    <location>
        <begin position="451"/>
        <end position="467"/>
    </location>
</feature>
<dbReference type="CDD" id="cd21268">
    <property type="entry name" value="CH_GAS2L1_2"/>
    <property type="match status" value="1"/>
</dbReference>
<evidence type="ECO:0000313" key="9">
    <source>
        <dbReference type="Proteomes" id="UP001642483"/>
    </source>
</evidence>
<evidence type="ECO:0000259" key="7">
    <source>
        <dbReference type="PROSITE" id="PS51460"/>
    </source>
</evidence>
<feature type="domain" description="GAR" evidence="7">
    <location>
        <begin position="219"/>
        <end position="291"/>
    </location>
</feature>
<feature type="domain" description="Calponin-homology (CH)" evidence="6">
    <location>
        <begin position="44"/>
        <end position="175"/>
    </location>
</feature>
<dbReference type="Proteomes" id="UP001642483">
    <property type="component" value="Unassembled WGS sequence"/>
</dbReference>
<dbReference type="SMART" id="SM00243">
    <property type="entry name" value="GAS2"/>
    <property type="match status" value="1"/>
</dbReference>
<dbReference type="SUPFAM" id="SSF143575">
    <property type="entry name" value="GAS2 domain-like"/>
    <property type="match status" value="1"/>
</dbReference>
<feature type="compositionally biased region" description="Basic residues" evidence="5">
    <location>
        <begin position="294"/>
        <end position="307"/>
    </location>
</feature>
<dbReference type="PANTHER" id="PTHR46756:SF18">
    <property type="entry name" value="GAS2-LIKE PROTEIN PICKLED EGGS"/>
    <property type="match status" value="1"/>
</dbReference>
<dbReference type="Pfam" id="PF00307">
    <property type="entry name" value="CH"/>
    <property type="match status" value="1"/>
</dbReference>
<gene>
    <name evidence="8" type="ORF">CVLEPA_LOCUS26212</name>
</gene>
<feature type="compositionally biased region" description="Polar residues" evidence="5">
    <location>
        <begin position="423"/>
        <end position="439"/>
    </location>
</feature>
<feature type="region of interest" description="Disordered" evidence="5">
    <location>
        <begin position="353"/>
        <end position="543"/>
    </location>
</feature>
<feature type="compositionally biased region" description="Polar residues" evidence="5">
    <location>
        <begin position="637"/>
        <end position="649"/>
    </location>
</feature>
<comment type="similarity">
    <text evidence="4">Belongs to the GAS2 family.</text>
</comment>
<comment type="subcellular location">
    <subcellularLocation>
        <location evidence="1">Cytoplasm</location>
        <location evidence="1">Cytoskeleton</location>
    </subcellularLocation>
</comment>
<keyword evidence="9" id="KW-1185">Reference proteome</keyword>
<evidence type="ECO:0008006" key="10">
    <source>
        <dbReference type="Google" id="ProtNLM"/>
    </source>
</evidence>
<evidence type="ECO:0000256" key="4">
    <source>
        <dbReference type="ARBA" id="ARBA00038441"/>
    </source>
</evidence>
<name>A0ABP0GNQ8_CLALP</name>
<feature type="compositionally biased region" description="Basic and acidic residues" evidence="5">
    <location>
        <begin position="650"/>
        <end position="673"/>
    </location>
</feature>
<protein>
    <recommendedName>
        <fullName evidence="10">GAS2-like protein 1</fullName>
    </recommendedName>
</protein>
<dbReference type="PANTHER" id="PTHR46756">
    <property type="entry name" value="TRANSGELIN"/>
    <property type="match status" value="1"/>
</dbReference>
<feature type="region of interest" description="Disordered" evidence="5">
    <location>
        <begin position="867"/>
        <end position="888"/>
    </location>
</feature>
<dbReference type="InterPro" id="IPR036872">
    <property type="entry name" value="CH_dom_sf"/>
</dbReference>
<dbReference type="InterPro" id="IPR001715">
    <property type="entry name" value="CH_dom"/>
</dbReference>
<feature type="compositionally biased region" description="Basic and acidic residues" evidence="5">
    <location>
        <begin position="473"/>
        <end position="482"/>
    </location>
</feature>